<organism evidence="1 2">
    <name type="scientific">Senna tora</name>
    <dbReference type="NCBI Taxonomy" id="362788"/>
    <lineage>
        <taxon>Eukaryota</taxon>
        <taxon>Viridiplantae</taxon>
        <taxon>Streptophyta</taxon>
        <taxon>Embryophyta</taxon>
        <taxon>Tracheophyta</taxon>
        <taxon>Spermatophyta</taxon>
        <taxon>Magnoliopsida</taxon>
        <taxon>eudicotyledons</taxon>
        <taxon>Gunneridae</taxon>
        <taxon>Pentapetalae</taxon>
        <taxon>rosids</taxon>
        <taxon>fabids</taxon>
        <taxon>Fabales</taxon>
        <taxon>Fabaceae</taxon>
        <taxon>Caesalpinioideae</taxon>
        <taxon>Cassia clade</taxon>
        <taxon>Senna</taxon>
    </lineage>
</organism>
<proteinExistence type="predicted"/>
<reference evidence="1" key="1">
    <citation type="submission" date="2020-09" db="EMBL/GenBank/DDBJ databases">
        <title>Genome-Enabled Discovery of Anthraquinone Biosynthesis in Senna tora.</title>
        <authorList>
            <person name="Kang S.-H."/>
            <person name="Pandey R.P."/>
            <person name="Lee C.-M."/>
            <person name="Sim J.-S."/>
            <person name="Jeong J.-T."/>
            <person name="Choi B.-S."/>
            <person name="Jung M."/>
            <person name="Ginzburg D."/>
            <person name="Zhao K."/>
            <person name="Won S.Y."/>
            <person name="Oh T.-J."/>
            <person name="Yu Y."/>
            <person name="Kim N.-H."/>
            <person name="Lee O.R."/>
            <person name="Lee T.-H."/>
            <person name="Bashyal P."/>
            <person name="Kim T.-S."/>
            <person name="Lee W.-H."/>
            <person name="Kawkins C."/>
            <person name="Kim C.-K."/>
            <person name="Kim J.S."/>
            <person name="Ahn B.O."/>
            <person name="Rhee S.Y."/>
            <person name="Sohng J.K."/>
        </authorList>
    </citation>
    <scope>NUCLEOTIDE SEQUENCE</scope>
    <source>
        <tissue evidence="1">Leaf</tissue>
    </source>
</reference>
<comment type="caution">
    <text evidence="1">The sequence shown here is derived from an EMBL/GenBank/DDBJ whole genome shotgun (WGS) entry which is preliminary data.</text>
</comment>
<gene>
    <name evidence="1" type="ORF">G2W53_037495</name>
</gene>
<keyword evidence="2" id="KW-1185">Reference proteome</keyword>
<evidence type="ECO:0000313" key="2">
    <source>
        <dbReference type="Proteomes" id="UP000634136"/>
    </source>
</evidence>
<dbReference type="EMBL" id="JAAIUW010000012">
    <property type="protein sequence ID" value="KAF7805334.1"/>
    <property type="molecule type" value="Genomic_DNA"/>
</dbReference>
<name>A0A834SXL1_9FABA</name>
<protein>
    <submittedName>
        <fullName evidence="1">Uncharacterized protein</fullName>
    </submittedName>
</protein>
<dbReference type="Proteomes" id="UP000634136">
    <property type="component" value="Unassembled WGS sequence"/>
</dbReference>
<dbReference type="AlphaFoldDB" id="A0A834SXL1"/>
<sequence>MAHESPWWLAGSYRLDPEFAFLCSDLNSIFALNDQSLV</sequence>
<accession>A0A834SXL1</accession>
<evidence type="ECO:0000313" key="1">
    <source>
        <dbReference type="EMBL" id="KAF7805334.1"/>
    </source>
</evidence>